<organism evidence="2 3">
    <name type="scientific">Zoogloea oryzae</name>
    <dbReference type="NCBI Taxonomy" id="310767"/>
    <lineage>
        <taxon>Bacteria</taxon>
        <taxon>Pseudomonadati</taxon>
        <taxon>Pseudomonadota</taxon>
        <taxon>Betaproteobacteria</taxon>
        <taxon>Rhodocyclales</taxon>
        <taxon>Zoogloeaceae</taxon>
        <taxon>Zoogloea</taxon>
    </lineage>
</organism>
<evidence type="ECO:0008006" key="4">
    <source>
        <dbReference type="Google" id="ProtNLM"/>
    </source>
</evidence>
<evidence type="ECO:0000313" key="2">
    <source>
        <dbReference type="EMBL" id="GLT22477.1"/>
    </source>
</evidence>
<feature type="signal peptide" evidence="1">
    <location>
        <begin position="1"/>
        <end position="23"/>
    </location>
</feature>
<dbReference type="EMBL" id="BSPX01000025">
    <property type="protein sequence ID" value="GLT22477.1"/>
    <property type="molecule type" value="Genomic_DNA"/>
</dbReference>
<dbReference type="Gene3D" id="3.40.190.10">
    <property type="entry name" value="Periplasmic binding protein-like II"/>
    <property type="match status" value="1"/>
</dbReference>
<sequence>MSPMRLIRLLALAAALLPVAAQAEIVIVTSQRSGAIELSREQAEKLYLGRATTLIDGTPVKLVDLPNGATRDDFYLKLTNKNPAQIVAYRSRLVFNGRATPPIEADNVGEARQWLTETPNLIGYLERTDITSGMRVLLRLP</sequence>
<feature type="chain" id="PRO_5047008496" description="Phosphate ABC transporter substrate-binding protein" evidence="1">
    <location>
        <begin position="24"/>
        <end position="141"/>
    </location>
</feature>
<dbReference type="SUPFAM" id="SSF53850">
    <property type="entry name" value="Periplasmic binding protein-like II"/>
    <property type="match status" value="1"/>
</dbReference>
<proteinExistence type="predicted"/>
<name>A0ABQ6FA83_9RHOO</name>
<dbReference type="Proteomes" id="UP001157167">
    <property type="component" value="Unassembled WGS sequence"/>
</dbReference>
<accession>A0ABQ6FA83</accession>
<gene>
    <name evidence="2" type="ORF">GCM10007933_19370</name>
</gene>
<evidence type="ECO:0000313" key="3">
    <source>
        <dbReference type="Proteomes" id="UP001157167"/>
    </source>
</evidence>
<reference evidence="3" key="1">
    <citation type="journal article" date="2019" name="Int. J. Syst. Evol. Microbiol.">
        <title>The Global Catalogue of Microorganisms (GCM) 10K type strain sequencing project: providing services to taxonomists for standard genome sequencing and annotation.</title>
        <authorList>
            <consortium name="The Broad Institute Genomics Platform"/>
            <consortium name="The Broad Institute Genome Sequencing Center for Infectious Disease"/>
            <person name="Wu L."/>
            <person name="Ma J."/>
        </authorList>
    </citation>
    <scope>NUCLEOTIDE SEQUENCE [LARGE SCALE GENOMIC DNA]</scope>
    <source>
        <strain evidence="3">NBRC 102407</strain>
    </source>
</reference>
<keyword evidence="1" id="KW-0732">Signal</keyword>
<keyword evidence="3" id="KW-1185">Reference proteome</keyword>
<evidence type="ECO:0000256" key="1">
    <source>
        <dbReference type="SAM" id="SignalP"/>
    </source>
</evidence>
<protein>
    <recommendedName>
        <fullName evidence="4">Phosphate ABC transporter substrate-binding protein</fullName>
    </recommendedName>
</protein>
<comment type="caution">
    <text evidence="2">The sequence shown here is derived from an EMBL/GenBank/DDBJ whole genome shotgun (WGS) entry which is preliminary data.</text>
</comment>